<feature type="transmembrane region" description="Helical" evidence="8">
    <location>
        <begin position="111"/>
        <end position="128"/>
    </location>
</feature>
<keyword evidence="11" id="KW-1185">Reference proteome</keyword>
<keyword evidence="5 8" id="KW-1133">Transmembrane helix</keyword>
<evidence type="ECO:0000256" key="7">
    <source>
        <dbReference type="ARBA" id="ARBA00049119"/>
    </source>
</evidence>
<dbReference type="InterPro" id="IPR003663">
    <property type="entry name" value="Sugar/inositol_transpt"/>
</dbReference>
<dbReference type="PANTHER" id="PTHR23503:SF8">
    <property type="entry name" value="FACILITATED GLUCOSE TRANSPORTER PROTEIN 1"/>
    <property type="match status" value="1"/>
</dbReference>
<evidence type="ECO:0000256" key="4">
    <source>
        <dbReference type="ARBA" id="ARBA00022692"/>
    </source>
</evidence>
<dbReference type="AlphaFoldDB" id="A0AAF0EV74"/>
<dbReference type="InterPro" id="IPR036259">
    <property type="entry name" value="MFS_trans_sf"/>
</dbReference>
<dbReference type="Gene3D" id="1.20.1250.20">
    <property type="entry name" value="MFS general substrate transporter like domains"/>
    <property type="match status" value="1"/>
</dbReference>
<comment type="subcellular location">
    <subcellularLocation>
        <location evidence="1">Membrane</location>
        <topology evidence="1">Multi-pass membrane protein</topology>
    </subcellularLocation>
</comment>
<keyword evidence="4 8" id="KW-0812">Transmembrane</keyword>
<evidence type="ECO:0000313" key="11">
    <source>
        <dbReference type="Proteomes" id="UP001219933"/>
    </source>
</evidence>
<reference evidence="10" key="1">
    <citation type="submission" date="2023-03" db="EMBL/GenBank/DDBJ databases">
        <title>Mating type loci evolution in Malassezia.</title>
        <authorList>
            <person name="Coelho M.A."/>
        </authorList>
    </citation>
    <scope>NUCLEOTIDE SEQUENCE</scope>
    <source>
        <strain evidence="10">CBS 11721</strain>
    </source>
</reference>
<accession>A0AAF0EV74</accession>
<name>A0AAF0EV74_9BASI</name>
<evidence type="ECO:0000313" key="10">
    <source>
        <dbReference type="EMBL" id="WFD33532.1"/>
    </source>
</evidence>
<feature type="transmembrane region" description="Helical" evidence="8">
    <location>
        <begin position="339"/>
        <end position="363"/>
    </location>
</feature>
<sequence length="438" mass="45238">MRETPAALVIAWGLLATFQFGYGISELNAIQEKFTCTGESDCLGLSANAFGIITSMFTLGGAISSFLCGMLVKQVDGVFIATLRNAALAGSTGSVLLILSSTTFFLGLGRFFQGIAAGVGITLVPVLLKTVSPPAISGSVGVLNQVAIVTGIFCAQATGMLTCANNWRAVAALCTLVACAQYFGGHVIKLAPGDAHEDDESAPAVPSSVVVEQEPSDQLHAAPSQTLPAQMPQPPLSSATQSYQSGLRIIVLTQLAQQLSGVNAIMFYSTGILSAVMPGVAQYVGLLITVVNGVMTFPPIYLIDERRVGRKRLLVGSAAGMGLCCLVLAYSLSTARVGMSAFAIVAVIACFSVGLGPVPFVIMPEVVPKADASRAASLGMTVNWVSNAAVALAFQPVRTILSPIDGGAGGLVFVIFGVVNLVFAALIAQRYTYMGSSI</sequence>
<evidence type="ECO:0000256" key="6">
    <source>
        <dbReference type="ARBA" id="ARBA00023136"/>
    </source>
</evidence>
<gene>
    <name evidence="10" type="ORF">MCUN1_000345</name>
</gene>
<keyword evidence="6 8" id="KW-0472">Membrane</keyword>
<feature type="transmembrane region" description="Helical" evidence="8">
    <location>
        <begin position="45"/>
        <end position="71"/>
    </location>
</feature>
<feature type="transmembrane region" description="Helical" evidence="8">
    <location>
        <begin position="280"/>
        <end position="301"/>
    </location>
</feature>
<dbReference type="GO" id="GO:0016020">
    <property type="term" value="C:membrane"/>
    <property type="evidence" value="ECO:0007669"/>
    <property type="project" value="UniProtKB-SubCell"/>
</dbReference>
<evidence type="ECO:0000259" key="9">
    <source>
        <dbReference type="PROSITE" id="PS50850"/>
    </source>
</evidence>
<dbReference type="Proteomes" id="UP001219933">
    <property type="component" value="Chromosome 1"/>
</dbReference>
<dbReference type="PRINTS" id="PR00171">
    <property type="entry name" value="SUGRTRNSPORT"/>
</dbReference>
<dbReference type="Pfam" id="PF00083">
    <property type="entry name" value="Sugar_tr"/>
    <property type="match status" value="1"/>
</dbReference>
<dbReference type="InterPro" id="IPR020846">
    <property type="entry name" value="MFS_dom"/>
</dbReference>
<comment type="catalytic activity">
    <reaction evidence="7">
        <text>myo-inositol(out) + H(+)(out) = myo-inositol(in) + H(+)(in)</text>
        <dbReference type="Rhea" id="RHEA:60364"/>
        <dbReference type="ChEBI" id="CHEBI:15378"/>
        <dbReference type="ChEBI" id="CHEBI:17268"/>
    </reaction>
</comment>
<feature type="transmembrane region" description="Helical" evidence="8">
    <location>
        <begin position="83"/>
        <end position="105"/>
    </location>
</feature>
<evidence type="ECO:0000256" key="3">
    <source>
        <dbReference type="ARBA" id="ARBA00022448"/>
    </source>
</evidence>
<protein>
    <recommendedName>
        <fullName evidence="9">Major facilitator superfamily (MFS) profile domain-containing protein</fullName>
    </recommendedName>
</protein>
<dbReference type="InterPro" id="IPR005828">
    <property type="entry name" value="MFS_sugar_transport-like"/>
</dbReference>
<dbReference type="GO" id="GO:0015149">
    <property type="term" value="F:hexose transmembrane transporter activity"/>
    <property type="evidence" value="ECO:0007669"/>
    <property type="project" value="TreeGrafter"/>
</dbReference>
<evidence type="ECO:0000256" key="2">
    <source>
        <dbReference type="ARBA" id="ARBA00010992"/>
    </source>
</evidence>
<proteinExistence type="inferred from homology"/>
<keyword evidence="3" id="KW-0813">Transport</keyword>
<evidence type="ECO:0000256" key="5">
    <source>
        <dbReference type="ARBA" id="ARBA00022989"/>
    </source>
</evidence>
<evidence type="ECO:0000256" key="1">
    <source>
        <dbReference type="ARBA" id="ARBA00004141"/>
    </source>
</evidence>
<evidence type="ECO:0000256" key="8">
    <source>
        <dbReference type="SAM" id="Phobius"/>
    </source>
</evidence>
<feature type="transmembrane region" description="Helical" evidence="8">
    <location>
        <begin position="313"/>
        <end position="333"/>
    </location>
</feature>
<dbReference type="PANTHER" id="PTHR23503">
    <property type="entry name" value="SOLUTE CARRIER FAMILY 2"/>
    <property type="match status" value="1"/>
</dbReference>
<organism evidence="10 11">
    <name type="scientific">Malassezia cuniculi</name>
    <dbReference type="NCBI Taxonomy" id="948313"/>
    <lineage>
        <taxon>Eukaryota</taxon>
        <taxon>Fungi</taxon>
        <taxon>Dikarya</taxon>
        <taxon>Basidiomycota</taxon>
        <taxon>Ustilaginomycotina</taxon>
        <taxon>Malasseziomycetes</taxon>
        <taxon>Malasseziales</taxon>
        <taxon>Malasseziaceae</taxon>
        <taxon>Malassezia</taxon>
    </lineage>
</organism>
<dbReference type="SUPFAM" id="SSF103473">
    <property type="entry name" value="MFS general substrate transporter"/>
    <property type="match status" value="1"/>
</dbReference>
<feature type="domain" description="Major facilitator superfamily (MFS) profile" evidence="9">
    <location>
        <begin position="9"/>
        <end position="432"/>
    </location>
</feature>
<feature type="transmembrane region" description="Helical" evidence="8">
    <location>
        <begin position="375"/>
        <end position="394"/>
    </location>
</feature>
<dbReference type="PROSITE" id="PS50850">
    <property type="entry name" value="MFS"/>
    <property type="match status" value="1"/>
</dbReference>
<comment type="similarity">
    <text evidence="2">Belongs to the major facilitator superfamily. Sugar transporter (TC 2.A.1.1) family.</text>
</comment>
<dbReference type="EMBL" id="CP119877">
    <property type="protein sequence ID" value="WFD33532.1"/>
    <property type="molecule type" value="Genomic_DNA"/>
</dbReference>
<feature type="transmembrane region" description="Helical" evidence="8">
    <location>
        <begin position="406"/>
        <end position="428"/>
    </location>
</feature>
<dbReference type="InterPro" id="IPR045263">
    <property type="entry name" value="GLUT"/>
</dbReference>